<dbReference type="Pfam" id="PF00172">
    <property type="entry name" value="Zn_clus"/>
    <property type="match status" value="1"/>
</dbReference>
<dbReference type="InterPro" id="IPR001138">
    <property type="entry name" value="Zn2Cys6_DnaBD"/>
</dbReference>
<feature type="compositionally biased region" description="Polar residues" evidence="7">
    <location>
        <begin position="120"/>
        <end position="131"/>
    </location>
</feature>
<evidence type="ECO:0000256" key="5">
    <source>
        <dbReference type="ARBA" id="ARBA00023163"/>
    </source>
</evidence>
<evidence type="ECO:0000259" key="8">
    <source>
        <dbReference type="PROSITE" id="PS50048"/>
    </source>
</evidence>
<evidence type="ECO:0000256" key="2">
    <source>
        <dbReference type="ARBA" id="ARBA00022833"/>
    </source>
</evidence>
<keyword evidence="4" id="KW-0238">DNA-binding</keyword>
<evidence type="ECO:0000256" key="1">
    <source>
        <dbReference type="ARBA" id="ARBA00022723"/>
    </source>
</evidence>
<evidence type="ECO:0000256" key="4">
    <source>
        <dbReference type="ARBA" id="ARBA00023125"/>
    </source>
</evidence>
<proteinExistence type="predicted"/>
<sequence length="640" mass="71020">MEVSPGSTTISGRPRRRAVEACTFCRKRKIKCNNEQPACANCRTYAKDCVYEPLTETNTSAQPRTSTRRRQRPMPAGQRCGSPFRSEPRNPDVPRADDASISNPNAADHDVVAARREQSQHGTDTSPTTTPRPGVSRMVVSANGVSSYHGRTSALYEDNVQERASAADLHPRMPEAWIEKGLVAEAATQRQLEDFNYQSGALDFDGVDPVLGMHLLSLHWNRQHHSFLITYRPAFMRDMACGGPYFSKLLLNAIYFGASKFSPRHDVRKDPNDVRTAGWEFRERVRELLGSALDRSDVTTIQALLVMTNSLFALGDERSAAWLYAGLAFRMIIDLGMHVDVPDLGRKFSDEDLEIRRRVFWGAFVVDKIQSLYQGRPVTIKESDTLVPIKFLDTYEEFEHWRPFACSSQSNDYPGSPAYSVSTFTSLCRLSVAMSDILGCIYTERSFSQAATELSKMLETLNAKLSAWKESLPTHLIFDPNKFSCIPPPHVLSLHAMYHVLTILLHRPNNGAENADIATAPDHAEQAEIAVPDNISPSAGWSDIDGIIQSFVKGQDGLAAASEYQADLGHMNNFMQAQTAPIPPGGFYHNIEVIRPLDDRNPSDNTVTAWSTDIHAPGGTASIDDLLFGFNGSALDSFPF</sequence>
<feature type="compositionally biased region" description="Basic and acidic residues" evidence="7">
    <location>
        <begin position="107"/>
        <end position="119"/>
    </location>
</feature>
<feature type="compositionally biased region" description="Basic and acidic residues" evidence="7">
    <location>
        <begin position="86"/>
        <end position="98"/>
    </location>
</feature>
<dbReference type="CDD" id="cd12148">
    <property type="entry name" value="fungal_TF_MHR"/>
    <property type="match status" value="1"/>
</dbReference>
<dbReference type="EMBL" id="JAEMWZ010000451">
    <property type="protein sequence ID" value="KAG7117304.1"/>
    <property type="molecule type" value="Genomic_DNA"/>
</dbReference>
<dbReference type="AlphaFoldDB" id="A0A8I2Z7L5"/>
<evidence type="ECO:0000313" key="10">
    <source>
        <dbReference type="Proteomes" id="UP000689129"/>
    </source>
</evidence>
<keyword evidence="1" id="KW-0479">Metal-binding</keyword>
<dbReference type="PANTHER" id="PTHR31313">
    <property type="entry name" value="TY1 ENHANCER ACTIVATOR"/>
    <property type="match status" value="1"/>
</dbReference>
<dbReference type="SMART" id="SM00066">
    <property type="entry name" value="GAL4"/>
    <property type="match status" value="1"/>
</dbReference>
<evidence type="ECO:0000256" key="6">
    <source>
        <dbReference type="ARBA" id="ARBA00023242"/>
    </source>
</evidence>
<feature type="domain" description="Zn(2)-C6 fungal-type" evidence="8">
    <location>
        <begin position="21"/>
        <end position="51"/>
    </location>
</feature>
<dbReference type="SMART" id="SM00906">
    <property type="entry name" value="Fungal_trans"/>
    <property type="match status" value="1"/>
</dbReference>
<evidence type="ECO:0000256" key="3">
    <source>
        <dbReference type="ARBA" id="ARBA00023015"/>
    </source>
</evidence>
<dbReference type="Pfam" id="PF04082">
    <property type="entry name" value="Fungal_trans"/>
    <property type="match status" value="1"/>
</dbReference>
<accession>A0A8I2Z7L5</accession>
<keyword evidence="6" id="KW-0539">Nucleus</keyword>
<reference evidence="9" key="1">
    <citation type="journal article" date="2021" name="Mol. Plant Pathol.">
        <title>A 20-kb lineage-specific genomic region tames virulence in pathogenic amphidiploid Verticillium longisporum.</title>
        <authorList>
            <person name="Harting R."/>
            <person name="Starke J."/>
            <person name="Kusch H."/>
            <person name="Poggeler S."/>
            <person name="Maurus I."/>
            <person name="Schluter R."/>
            <person name="Landesfeind M."/>
            <person name="Bulla I."/>
            <person name="Nowrousian M."/>
            <person name="de Jonge R."/>
            <person name="Stahlhut G."/>
            <person name="Hoff K.J."/>
            <person name="Asshauer K.P."/>
            <person name="Thurmer A."/>
            <person name="Stanke M."/>
            <person name="Daniel R."/>
            <person name="Morgenstern B."/>
            <person name="Thomma B.P.H.J."/>
            <person name="Kronstad J.W."/>
            <person name="Braus-Stromeyer S.A."/>
            <person name="Braus G.H."/>
        </authorList>
    </citation>
    <scope>NUCLEOTIDE SEQUENCE</scope>
    <source>
        <strain evidence="9">Vl32</strain>
    </source>
</reference>
<dbReference type="PROSITE" id="PS00463">
    <property type="entry name" value="ZN2_CY6_FUNGAL_1"/>
    <property type="match status" value="1"/>
</dbReference>
<dbReference type="Proteomes" id="UP000689129">
    <property type="component" value="Unassembled WGS sequence"/>
</dbReference>
<evidence type="ECO:0000256" key="7">
    <source>
        <dbReference type="SAM" id="MobiDB-lite"/>
    </source>
</evidence>
<dbReference type="CDD" id="cd00067">
    <property type="entry name" value="GAL4"/>
    <property type="match status" value="1"/>
</dbReference>
<keyword evidence="5" id="KW-0804">Transcription</keyword>
<protein>
    <submittedName>
        <fullName evidence="9">Nitrogen assimilation transcription factor nit-4 like protein</fullName>
    </submittedName>
</protein>
<comment type="caution">
    <text evidence="9">The sequence shown here is derived from an EMBL/GenBank/DDBJ whole genome shotgun (WGS) entry which is preliminary data.</text>
</comment>
<dbReference type="GO" id="GO:0006351">
    <property type="term" value="P:DNA-templated transcription"/>
    <property type="evidence" value="ECO:0007669"/>
    <property type="project" value="InterPro"/>
</dbReference>
<dbReference type="OrthoDB" id="4161332at2759"/>
<dbReference type="GO" id="GO:0000981">
    <property type="term" value="F:DNA-binding transcription factor activity, RNA polymerase II-specific"/>
    <property type="evidence" value="ECO:0007669"/>
    <property type="project" value="InterPro"/>
</dbReference>
<dbReference type="PROSITE" id="PS50048">
    <property type="entry name" value="ZN2_CY6_FUNGAL_2"/>
    <property type="match status" value="1"/>
</dbReference>
<dbReference type="InterPro" id="IPR051615">
    <property type="entry name" value="Transcr_Regulatory_Elem"/>
</dbReference>
<keyword evidence="3" id="KW-0805">Transcription regulation</keyword>
<name>A0A8I2Z7L5_VERLO</name>
<evidence type="ECO:0000313" key="9">
    <source>
        <dbReference type="EMBL" id="KAG7117304.1"/>
    </source>
</evidence>
<dbReference type="GO" id="GO:0003677">
    <property type="term" value="F:DNA binding"/>
    <property type="evidence" value="ECO:0007669"/>
    <property type="project" value="UniProtKB-KW"/>
</dbReference>
<organism evidence="9 10">
    <name type="scientific">Verticillium longisporum</name>
    <name type="common">Verticillium dahliae var. longisporum</name>
    <dbReference type="NCBI Taxonomy" id="100787"/>
    <lineage>
        <taxon>Eukaryota</taxon>
        <taxon>Fungi</taxon>
        <taxon>Dikarya</taxon>
        <taxon>Ascomycota</taxon>
        <taxon>Pezizomycotina</taxon>
        <taxon>Sordariomycetes</taxon>
        <taxon>Hypocreomycetidae</taxon>
        <taxon>Glomerellales</taxon>
        <taxon>Plectosphaerellaceae</taxon>
        <taxon>Verticillium</taxon>
    </lineage>
</organism>
<keyword evidence="2" id="KW-0862">Zinc</keyword>
<dbReference type="InterPro" id="IPR007219">
    <property type="entry name" value="XnlR_reg_dom"/>
</dbReference>
<dbReference type="PANTHER" id="PTHR31313:SF86">
    <property type="entry name" value="ZN(2)-C6 FUNGAL-TYPE DOMAIN-CONTAINING PROTEIN"/>
    <property type="match status" value="1"/>
</dbReference>
<gene>
    <name evidence="9" type="ORF">HYQ45_015945</name>
</gene>
<feature type="region of interest" description="Disordered" evidence="7">
    <location>
        <begin position="58"/>
        <end position="136"/>
    </location>
</feature>
<dbReference type="GO" id="GO:0008270">
    <property type="term" value="F:zinc ion binding"/>
    <property type="evidence" value="ECO:0007669"/>
    <property type="project" value="InterPro"/>
</dbReference>